<evidence type="ECO:0000256" key="3">
    <source>
        <dbReference type="ARBA" id="ARBA00022989"/>
    </source>
</evidence>
<evidence type="ECO:0000256" key="4">
    <source>
        <dbReference type="ARBA" id="ARBA00023040"/>
    </source>
</evidence>
<proteinExistence type="inferred from homology"/>
<feature type="region of interest" description="Disordered" evidence="9">
    <location>
        <begin position="299"/>
        <end position="320"/>
    </location>
</feature>
<comment type="subcellular location">
    <subcellularLocation>
        <location evidence="1">Membrane</location>
        <topology evidence="1">Multi-pass membrane protein</topology>
    </subcellularLocation>
</comment>
<protein>
    <recommendedName>
        <fullName evidence="11">G-protein coupled receptors family 1 profile domain-containing protein</fullName>
    </recommendedName>
</protein>
<dbReference type="GO" id="GO:0004930">
    <property type="term" value="F:G protein-coupled receptor activity"/>
    <property type="evidence" value="ECO:0007669"/>
    <property type="project" value="UniProtKB-KW"/>
</dbReference>
<organism evidence="12 13">
    <name type="scientific">Pocillopora meandrina</name>
    <dbReference type="NCBI Taxonomy" id="46732"/>
    <lineage>
        <taxon>Eukaryota</taxon>
        <taxon>Metazoa</taxon>
        <taxon>Cnidaria</taxon>
        <taxon>Anthozoa</taxon>
        <taxon>Hexacorallia</taxon>
        <taxon>Scleractinia</taxon>
        <taxon>Astrocoeniina</taxon>
        <taxon>Pocilloporidae</taxon>
        <taxon>Pocillopora</taxon>
    </lineage>
</organism>
<feature type="transmembrane region" description="Helical" evidence="10">
    <location>
        <begin position="259"/>
        <end position="280"/>
    </location>
</feature>
<gene>
    <name evidence="12" type="ORF">PMEA_00018175</name>
</gene>
<keyword evidence="3 10" id="KW-1133">Transmembrane helix</keyword>
<feature type="transmembrane region" description="Helical" evidence="10">
    <location>
        <begin position="6"/>
        <end position="31"/>
    </location>
</feature>
<dbReference type="SUPFAM" id="SSF81321">
    <property type="entry name" value="Family A G protein-coupled receptor-like"/>
    <property type="match status" value="1"/>
</dbReference>
<keyword evidence="7 8" id="KW-0807">Transducer</keyword>
<dbReference type="PANTHER" id="PTHR45695:SF9">
    <property type="entry name" value="LEUCOKININ RECEPTOR"/>
    <property type="match status" value="1"/>
</dbReference>
<dbReference type="EMBL" id="CALNXJ010000031">
    <property type="protein sequence ID" value="CAH3137643.1"/>
    <property type="molecule type" value="Genomic_DNA"/>
</dbReference>
<comment type="similarity">
    <text evidence="8">Belongs to the G-protein coupled receptor 1 family.</text>
</comment>
<name>A0AAU9X5Y0_9CNID</name>
<dbReference type="PROSITE" id="PS50262">
    <property type="entry name" value="G_PROTEIN_RECEP_F1_2"/>
    <property type="match status" value="1"/>
</dbReference>
<keyword evidence="13" id="KW-1185">Reference proteome</keyword>
<reference evidence="12 13" key="1">
    <citation type="submission" date="2022-05" db="EMBL/GenBank/DDBJ databases">
        <authorList>
            <consortium name="Genoscope - CEA"/>
            <person name="William W."/>
        </authorList>
    </citation>
    <scope>NUCLEOTIDE SEQUENCE [LARGE SCALE GENOMIC DNA]</scope>
</reference>
<dbReference type="Proteomes" id="UP001159428">
    <property type="component" value="Unassembled WGS sequence"/>
</dbReference>
<keyword evidence="5 10" id="KW-0472">Membrane</keyword>
<dbReference type="Pfam" id="PF00001">
    <property type="entry name" value="7tm_1"/>
    <property type="match status" value="1"/>
</dbReference>
<feature type="transmembrane region" description="Helical" evidence="10">
    <location>
        <begin position="43"/>
        <end position="69"/>
    </location>
</feature>
<evidence type="ECO:0000259" key="11">
    <source>
        <dbReference type="PROSITE" id="PS50262"/>
    </source>
</evidence>
<evidence type="ECO:0000256" key="7">
    <source>
        <dbReference type="ARBA" id="ARBA00023224"/>
    </source>
</evidence>
<accession>A0AAU9X5Y0</accession>
<evidence type="ECO:0000256" key="9">
    <source>
        <dbReference type="SAM" id="MobiDB-lite"/>
    </source>
</evidence>
<evidence type="ECO:0000256" key="10">
    <source>
        <dbReference type="SAM" id="Phobius"/>
    </source>
</evidence>
<feature type="transmembrane region" description="Helical" evidence="10">
    <location>
        <begin position="167"/>
        <end position="200"/>
    </location>
</feature>
<evidence type="ECO:0000256" key="5">
    <source>
        <dbReference type="ARBA" id="ARBA00023136"/>
    </source>
</evidence>
<dbReference type="PRINTS" id="PR00237">
    <property type="entry name" value="GPCRRHODOPSN"/>
</dbReference>
<dbReference type="PROSITE" id="PS00237">
    <property type="entry name" value="G_PROTEIN_RECEP_F1_1"/>
    <property type="match status" value="1"/>
</dbReference>
<dbReference type="PANTHER" id="PTHR45695">
    <property type="entry name" value="LEUCOKININ RECEPTOR-RELATED"/>
    <property type="match status" value="1"/>
</dbReference>
<dbReference type="InterPro" id="IPR000276">
    <property type="entry name" value="GPCR_Rhodpsn"/>
</dbReference>
<dbReference type="Gene3D" id="1.20.1070.10">
    <property type="entry name" value="Rhodopsin 7-helix transmembrane proteins"/>
    <property type="match status" value="1"/>
</dbReference>
<dbReference type="InterPro" id="IPR017452">
    <property type="entry name" value="GPCR_Rhodpsn_7TM"/>
</dbReference>
<dbReference type="FunFam" id="1.20.1070.10:FF:000368">
    <property type="entry name" value="Predicted protein"/>
    <property type="match status" value="1"/>
</dbReference>
<dbReference type="CDD" id="cd00637">
    <property type="entry name" value="7tm_classA_rhodopsin-like"/>
    <property type="match status" value="1"/>
</dbReference>
<evidence type="ECO:0000313" key="13">
    <source>
        <dbReference type="Proteomes" id="UP001159428"/>
    </source>
</evidence>
<feature type="transmembrane region" description="Helical" evidence="10">
    <location>
        <begin position="221"/>
        <end position="239"/>
    </location>
</feature>
<evidence type="ECO:0000256" key="8">
    <source>
        <dbReference type="RuleBase" id="RU000688"/>
    </source>
</evidence>
<comment type="caution">
    <text evidence="12">The sequence shown here is derived from an EMBL/GenBank/DDBJ whole genome shotgun (WGS) entry which is preliminary data.</text>
</comment>
<sequence length="320" mass="35850">MTDSSGAAITAVLLILIVVDVVGNTLVCLIIKRYLRTKNPINYLLLNLAISDILFALFIAPKIIVSFNMSHPDGLAGVVLCKLLTGGNIAWVAGVSSVVTLVAIAFERYYSVLYPIAREKNLSRRKLKAILGAWVFSAFFNIPLFLARTFDKEKTSKNCVQNWPERWMSTAYCLAWLVLVVVSVGIMVVLYSIVACTLWFKRNGNKGINYQQKGVLKVRKRVTLMAIAVSIIFAVSWGAESIEYVLRTLSTLKISFEHIAAVDMMVLFNSAVNPFVYALLNQQFRQNIKRVIWCNDTPEPRTGGKENTSRSTDHERTTEM</sequence>
<keyword evidence="6 8" id="KW-0675">Receptor</keyword>
<feature type="transmembrane region" description="Helical" evidence="10">
    <location>
        <begin position="89"/>
        <end position="106"/>
    </location>
</feature>
<evidence type="ECO:0000256" key="6">
    <source>
        <dbReference type="ARBA" id="ARBA00023170"/>
    </source>
</evidence>
<evidence type="ECO:0000313" key="12">
    <source>
        <dbReference type="EMBL" id="CAH3137643.1"/>
    </source>
</evidence>
<keyword evidence="4 8" id="KW-0297">G-protein coupled receptor</keyword>
<feature type="transmembrane region" description="Helical" evidence="10">
    <location>
        <begin position="127"/>
        <end position="147"/>
    </location>
</feature>
<dbReference type="AlphaFoldDB" id="A0AAU9X5Y0"/>
<dbReference type="GO" id="GO:0005886">
    <property type="term" value="C:plasma membrane"/>
    <property type="evidence" value="ECO:0007669"/>
    <property type="project" value="TreeGrafter"/>
</dbReference>
<keyword evidence="2 8" id="KW-0812">Transmembrane</keyword>
<evidence type="ECO:0000256" key="1">
    <source>
        <dbReference type="ARBA" id="ARBA00004141"/>
    </source>
</evidence>
<evidence type="ECO:0000256" key="2">
    <source>
        <dbReference type="ARBA" id="ARBA00022692"/>
    </source>
</evidence>
<feature type="domain" description="G-protein coupled receptors family 1 profile" evidence="11">
    <location>
        <begin position="23"/>
        <end position="277"/>
    </location>
</feature>